<keyword evidence="3" id="KW-1185">Reference proteome</keyword>
<dbReference type="EMBL" id="JACOOT010000012">
    <property type="protein sequence ID" value="MBC5650626.1"/>
    <property type="molecule type" value="Genomic_DNA"/>
</dbReference>
<dbReference type="Proteomes" id="UP000652847">
    <property type="component" value="Unassembled WGS sequence"/>
</dbReference>
<gene>
    <name evidence="2" type="ORF">H8S54_05750</name>
</gene>
<dbReference type="AlphaFoldDB" id="A0A8I0AIB2"/>
<keyword evidence="1" id="KW-0175">Coiled coil</keyword>
<evidence type="ECO:0008006" key="4">
    <source>
        <dbReference type="Google" id="ProtNLM"/>
    </source>
</evidence>
<dbReference type="RefSeq" id="WP_021924722.1">
    <property type="nucleotide sequence ID" value="NZ_JACOOT010000012.1"/>
</dbReference>
<comment type="caution">
    <text evidence="2">The sequence shown here is derived from an EMBL/GenBank/DDBJ whole genome shotgun (WGS) entry which is preliminary data.</text>
</comment>
<reference evidence="2 3" key="1">
    <citation type="submission" date="2020-08" db="EMBL/GenBank/DDBJ databases">
        <title>Genome public.</title>
        <authorList>
            <person name="Liu C."/>
            <person name="Sun Q."/>
        </authorList>
    </citation>
    <scope>NUCLEOTIDE SEQUENCE [LARGE SCALE GENOMIC DNA]</scope>
    <source>
        <strain evidence="2 3">BX17</strain>
    </source>
</reference>
<proteinExistence type="predicted"/>
<evidence type="ECO:0000313" key="2">
    <source>
        <dbReference type="EMBL" id="MBC5650626.1"/>
    </source>
</evidence>
<organism evidence="2 3">
    <name type="scientific">Blautia segnis</name>
    <dbReference type="NCBI Taxonomy" id="2763030"/>
    <lineage>
        <taxon>Bacteria</taxon>
        <taxon>Bacillati</taxon>
        <taxon>Bacillota</taxon>
        <taxon>Clostridia</taxon>
        <taxon>Lachnospirales</taxon>
        <taxon>Lachnospiraceae</taxon>
        <taxon>Blautia</taxon>
    </lineage>
</organism>
<accession>A0A8I0AIB2</accession>
<protein>
    <recommendedName>
        <fullName evidence="4">DUF2383 domain-containing protein</fullName>
    </recommendedName>
</protein>
<evidence type="ECO:0000256" key="1">
    <source>
        <dbReference type="SAM" id="Coils"/>
    </source>
</evidence>
<sequence length="143" mass="16682">MNANAEFLNYVYQNSQMGVDTLEQLLDITEDEKLQAYLKKQLEGYCKFHSEARDLLNRNGYDEKGLGTFEKIRTYLMVNLQTMADASTSHIAKMLIQGSSMGITEAVKKLHQYENDVEKDIKKLMERLQEFEEENVEKLKEFL</sequence>
<name>A0A8I0AIB2_9FIRM</name>
<evidence type="ECO:0000313" key="3">
    <source>
        <dbReference type="Proteomes" id="UP000652847"/>
    </source>
</evidence>
<feature type="coiled-coil region" evidence="1">
    <location>
        <begin position="114"/>
        <end position="141"/>
    </location>
</feature>